<comment type="similarity">
    <text evidence="12 13">Belongs to the DnaG primase family.</text>
</comment>
<comment type="function">
    <text evidence="12 13">RNA polymerase that catalyzes the synthesis of short RNA molecules used as primers for DNA polymerase during DNA replication.</text>
</comment>
<keyword evidence="9" id="KW-0460">Magnesium</keyword>
<dbReference type="SUPFAM" id="SSF57783">
    <property type="entry name" value="Zinc beta-ribbon"/>
    <property type="match status" value="1"/>
</dbReference>
<evidence type="ECO:0000256" key="4">
    <source>
        <dbReference type="ARBA" id="ARBA00022695"/>
    </source>
</evidence>
<keyword evidence="10 12" id="KW-0238">DNA-binding</keyword>
<organism evidence="16 17">
    <name type="scientific">Campylobacter novaezeelandiae</name>
    <dbReference type="NCBI Taxonomy" id="2267891"/>
    <lineage>
        <taxon>Bacteria</taxon>
        <taxon>Pseudomonadati</taxon>
        <taxon>Campylobacterota</taxon>
        <taxon>Epsilonproteobacteria</taxon>
        <taxon>Campylobacterales</taxon>
        <taxon>Campylobacteraceae</taxon>
        <taxon>Campylobacter</taxon>
    </lineage>
</organism>
<evidence type="ECO:0000256" key="12">
    <source>
        <dbReference type="HAMAP-Rule" id="MF_00974"/>
    </source>
</evidence>
<dbReference type="Pfam" id="PF01807">
    <property type="entry name" value="Zn_ribbon_DnaG"/>
    <property type="match status" value="1"/>
</dbReference>
<dbReference type="PROSITE" id="PS50880">
    <property type="entry name" value="TOPRIM"/>
    <property type="match status" value="1"/>
</dbReference>
<accession>A0A4Q9JTT2</accession>
<evidence type="ECO:0000256" key="3">
    <source>
        <dbReference type="ARBA" id="ARBA00022679"/>
    </source>
</evidence>
<dbReference type="SMART" id="SM00493">
    <property type="entry name" value="TOPRIM"/>
    <property type="match status" value="1"/>
</dbReference>
<dbReference type="HAMAP" id="MF_00974">
    <property type="entry name" value="DNA_primase_DnaG"/>
    <property type="match status" value="1"/>
</dbReference>
<evidence type="ECO:0000256" key="7">
    <source>
        <dbReference type="ARBA" id="ARBA00022771"/>
    </source>
</evidence>
<comment type="domain">
    <text evidence="12">Contains an N-terminal zinc-binding domain, a central core domain that contains the primase activity, and a C-terminal DnaB-binding domain.</text>
</comment>
<dbReference type="GO" id="GO:0000428">
    <property type="term" value="C:DNA-directed RNA polymerase complex"/>
    <property type="evidence" value="ECO:0007669"/>
    <property type="project" value="UniProtKB-KW"/>
</dbReference>
<dbReference type="InterPro" id="IPR037068">
    <property type="entry name" value="DNA_primase_core_N_sf"/>
</dbReference>
<keyword evidence="7 12" id="KW-0863">Zinc-finger</keyword>
<dbReference type="RefSeq" id="WP_131186650.1">
    <property type="nucleotide sequence ID" value="NZ_QPGR01000008.1"/>
</dbReference>
<protein>
    <recommendedName>
        <fullName evidence="12 13">DNA primase</fullName>
        <ecNumber evidence="12">2.7.7.101</ecNumber>
    </recommendedName>
</protein>
<dbReference type="Proteomes" id="UP000292583">
    <property type="component" value="Unassembled WGS sequence"/>
</dbReference>
<feature type="zinc finger region" description="CHC2-type" evidence="12 14">
    <location>
        <begin position="37"/>
        <end position="61"/>
    </location>
</feature>
<evidence type="ECO:0000256" key="10">
    <source>
        <dbReference type="ARBA" id="ARBA00023125"/>
    </source>
</evidence>
<evidence type="ECO:0000256" key="8">
    <source>
        <dbReference type="ARBA" id="ARBA00022833"/>
    </source>
</evidence>
<dbReference type="InterPro" id="IPR050219">
    <property type="entry name" value="DnaG_primase"/>
</dbReference>
<dbReference type="Pfam" id="PF08275">
    <property type="entry name" value="DNAG_N"/>
    <property type="match status" value="1"/>
</dbReference>
<dbReference type="Pfam" id="PF13155">
    <property type="entry name" value="Toprim_2"/>
    <property type="match status" value="1"/>
</dbReference>
<keyword evidence="2 12" id="KW-0639">Primosome</keyword>
<dbReference type="InterPro" id="IPR013264">
    <property type="entry name" value="DNAG_N"/>
</dbReference>
<dbReference type="InterPro" id="IPR002694">
    <property type="entry name" value="Znf_CHC2"/>
</dbReference>
<dbReference type="FunFam" id="3.90.580.10:FF:000001">
    <property type="entry name" value="DNA primase"/>
    <property type="match status" value="1"/>
</dbReference>
<dbReference type="EMBL" id="QPGR01000008">
    <property type="protein sequence ID" value="TBR80729.1"/>
    <property type="molecule type" value="Genomic_DNA"/>
</dbReference>
<keyword evidence="4 12" id="KW-0548">Nucleotidyltransferase</keyword>
<dbReference type="GO" id="GO:0008270">
    <property type="term" value="F:zinc ion binding"/>
    <property type="evidence" value="ECO:0007669"/>
    <property type="project" value="UniProtKB-UniRule"/>
</dbReference>
<dbReference type="OrthoDB" id="9803773at2"/>
<keyword evidence="5 12" id="KW-0235">DNA replication</keyword>
<comment type="catalytic activity">
    <reaction evidence="12">
        <text>ssDNA + n NTP = ssDNA/pppN(pN)n-1 hybrid + (n-1) diphosphate.</text>
        <dbReference type="EC" id="2.7.7.101"/>
    </reaction>
</comment>
<dbReference type="InterPro" id="IPR034151">
    <property type="entry name" value="TOPRIM_DnaG_bac"/>
</dbReference>
<dbReference type="AlphaFoldDB" id="A0A4Q9JTT2"/>
<dbReference type="GO" id="GO:0003677">
    <property type="term" value="F:DNA binding"/>
    <property type="evidence" value="ECO:0007669"/>
    <property type="project" value="UniProtKB-KW"/>
</dbReference>
<keyword evidence="11 12" id="KW-0804">Transcription</keyword>
<evidence type="ECO:0000256" key="6">
    <source>
        <dbReference type="ARBA" id="ARBA00022723"/>
    </source>
</evidence>
<dbReference type="NCBIfam" id="TIGR01391">
    <property type="entry name" value="dnaG"/>
    <property type="match status" value="1"/>
</dbReference>
<keyword evidence="3 12" id="KW-0808">Transferase</keyword>
<proteinExistence type="inferred from homology"/>
<gene>
    <name evidence="12" type="primary">dnaG</name>
    <name evidence="16" type="ORF">DU473_05095</name>
</gene>
<feature type="domain" description="Toprim" evidence="15">
    <location>
        <begin position="247"/>
        <end position="328"/>
    </location>
</feature>
<evidence type="ECO:0000256" key="14">
    <source>
        <dbReference type="PIRSR" id="PIRSR002811-1"/>
    </source>
</evidence>
<keyword evidence="6 12" id="KW-0479">Metal-binding</keyword>
<reference evidence="16 17" key="1">
    <citation type="submission" date="2018-07" db="EMBL/GenBank/DDBJ databases">
        <title>Campylobacter zealandensis sp. nov., isolated from birds and water in New Zealand.</title>
        <authorList>
            <person name="Wilkinson D.A."/>
            <person name="Biggs P.J."/>
            <person name="French N.P."/>
            <person name="Midwinter A.C."/>
        </authorList>
    </citation>
    <scope>NUCLEOTIDE SEQUENCE [LARGE SCALE GENOMIC DNA]</scope>
    <source>
        <strain evidence="16 17">B423b</strain>
    </source>
</reference>
<dbReference type="GO" id="GO:0005737">
    <property type="term" value="C:cytoplasm"/>
    <property type="evidence" value="ECO:0007669"/>
    <property type="project" value="TreeGrafter"/>
</dbReference>
<evidence type="ECO:0000256" key="2">
    <source>
        <dbReference type="ARBA" id="ARBA00022515"/>
    </source>
</evidence>
<dbReference type="GO" id="GO:1990077">
    <property type="term" value="C:primosome complex"/>
    <property type="evidence" value="ECO:0007669"/>
    <property type="project" value="UniProtKB-KW"/>
</dbReference>
<dbReference type="EC" id="2.7.7.101" evidence="12"/>
<evidence type="ECO:0000313" key="17">
    <source>
        <dbReference type="Proteomes" id="UP000292583"/>
    </source>
</evidence>
<evidence type="ECO:0000256" key="1">
    <source>
        <dbReference type="ARBA" id="ARBA00022478"/>
    </source>
</evidence>
<keyword evidence="1 12" id="KW-0240">DNA-directed RNA polymerase</keyword>
<evidence type="ECO:0000259" key="15">
    <source>
        <dbReference type="PROSITE" id="PS50880"/>
    </source>
</evidence>
<evidence type="ECO:0000256" key="13">
    <source>
        <dbReference type="PIRNR" id="PIRNR002811"/>
    </source>
</evidence>
<dbReference type="GO" id="GO:0003899">
    <property type="term" value="F:DNA-directed RNA polymerase activity"/>
    <property type="evidence" value="ECO:0007669"/>
    <property type="project" value="UniProtKB-UniRule"/>
</dbReference>
<evidence type="ECO:0000313" key="16">
    <source>
        <dbReference type="EMBL" id="TBR80729.1"/>
    </source>
</evidence>
<sequence>MIDKASIENLSQRIDIVDIISHFIEVKKQGSSYICVCPFHNDKNPSMHINSQKGFYHCFSCKAGGDVFKFVMDYEKISFKEAVEKIANLSNFTLTYTKEKKENQKDLKYILPLLNAFYKENLPKHKEILTYLYSRKLDDQDIKKFELGFAPKSEETLRLLTNENINFQDALEVGAIKNQDKEFYASFIQRITFPIYDHKNILVGFGGRTLNSSNLAKYVNSPQNKLFDKSRIFYAFNLAKDYIAQKKEIIICEGYMDAIAFHKAGLNNAVAVLGTALTKNHLPLIKRYDAKAVLCFDNDNAGLQAAFKSAFLLSTNKIDGKVILLEGGKDPAELVANNQNKVLFNLLEQGIELGEFYIKTMLDNLPLKTILDKQKALENIQKYTFLLEPLIANSYKTLVSKLLGVEENFIHLSKKSSQNKNLVNTYNISQKIYLSEFEILDYLLREKKARELFHLISDKACFKHRNILEKIFQNINLEDSDIRELYLRNFRKLENENEFLLGICKINLAFLNQISIKKTNLALKKQIFSLLEKNSEKLKKNLNQNELFIFLKDCLTTLKQEKNEENLESLFKHLYKIFSKNYFTFIELNLKENEHPF</sequence>
<dbReference type="SMART" id="SM00400">
    <property type="entry name" value="ZnF_CHCC"/>
    <property type="match status" value="1"/>
</dbReference>
<dbReference type="InterPro" id="IPR030846">
    <property type="entry name" value="DnaG_bac"/>
</dbReference>
<dbReference type="Gene3D" id="3.40.1360.10">
    <property type="match status" value="1"/>
</dbReference>
<dbReference type="SUPFAM" id="SSF56731">
    <property type="entry name" value="DNA primase core"/>
    <property type="match status" value="1"/>
</dbReference>
<evidence type="ECO:0000256" key="9">
    <source>
        <dbReference type="ARBA" id="ARBA00022842"/>
    </source>
</evidence>
<dbReference type="GO" id="GO:0006269">
    <property type="term" value="P:DNA replication, synthesis of primer"/>
    <property type="evidence" value="ECO:0007669"/>
    <property type="project" value="UniProtKB-UniRule"/>
</dbReference>
<dbReference type="InterPro" id="IPR006171">
    <property type="entry name" value="TOPRIM_dom"/>
</dbReference>
<dbReference type="CDD" id="cd03364">
    <property type="entry name" value="TOPRIM_DnaG_primases"/>
    <property type="match status" value="1"/>
</dbReference>
<comment type="subunit">
    <text evidence="12">Monomer. Interacts with DnaB.</text>
</comment>
<evidence type="ECO:0000256" key="11">
    <source>
        <dbReference type="ARBA" id="ARBA00023163"/>
    </source>
</evidence>
<dbReference type="InterPro" id="IPR036977">
    <property type="entry name" value="DNA_primase_Znf_CHC2"/>
</dbReference>
<dbReference type="InterPro" id="IPR006295">
    <property type="entry name" value="DNA_primase_DnaG"/>
</dbReference>
<dbReference type="PIRSF" id="PIRSF002811">
    <property type="entry name" value="DnaG"/>
    <property type="match status" value="1"/>
</dbReference>
<keyword evidence="8 12" id="KW-0862">Zinc</keyword>
<dbReference type="Gene3D" id="3.90.580.10">
    <property type="entry name" value="Zinc finger, CHC2-type domain"/>
    <property type="match status" value="1"/>
</dbReference>
<dbReference type="PANTHER" id="PTHR30313">
    <property type="entry name" value="DNA PRIMASE"/>
    <property type="match status" value="1"/>
</dbReference>
<dbReference type="PANTHER" id="PTHR30313:SF2">
    <property type="entry name" value="DNA PRIMASE"/>
    <property type="match status" value="1"/>
</dbReference>
<dbReference type="Gene3D" id="3.90.980.10">
    <property type="entry name" value="DNA primase, catalytic core, N-terminal domain"/>
    <property type="match status" value="1"/>
</dbReference>
<comment type="caution">
    <text evidence="16">The sequence shown here is derived from an EMBL/GenBank/DDBJ whole genome shotgun (WGS) entry which is preliminary data.</text>
</comment>
<comment type="cofactor">
    <cofactor evidence="12 13 14">
        <name>Zn(2+)</name>
        <dbReference type="ChEBI" id="CHEBI:29105"/>
    </cofactor>
    <text evidence="12 13 14">Binds 1 zinc ion per monomer.</text>
</comment>
<name>A0A4Q9JTT2_9BACT</name>
<evidence type="ECO:0000256" key="5">
    <source>
        <dbReference type="ARBA" id="ARBA00022705"/>
    </source>
</evidence>
<keyword evidence="17" id="KW-1185">Reference proteome</keyword>